<dbReference type="WBParaSite" id="RSKR_0000047100.1">
    <property type="protein sequence ID" value="RSKR_0000047100.1"/>
    <property type="gene ID" value="RSKR_0000047100"/>
</dbReference>
<evidence type="ECO:0000313" key="1">
    <source>
        <dbReference type="Proteomes" id="UP000095286"/>
    </source>
</evidence>
<evidence type="ECO:0000313" key="2">
    <source>
        <dbReference type="WBParaSite" id="RSKR_0000047100.1"/>
    </source>
</evidence>
<dbReference type="Proteomes" id="UP000095286">
    <property type="component" value="Unplaced"/>
</dbReference>
<sequence>MQIYLTRVIFISNLVSVFAQSWGYNDMYGGSSGMGMGNFGNYFNSYNNPYMMGSGSGFGMNNFMGNNMNSMNAMGMNSMGSGGMNSMGGGGMNYLSGMGGMNSMGMSNGMNSMNSMGGINNMLMPYNDFGMNQGSNYQMLPTTQSAVSSNTGASVNYGSAGYRNSNYPSSKISKYLKMKGATTFNNENCNPLLGCIPNQWNTKV</sequence>
<proteinExistence type="predicted"/>
<reference evidence="2" key="1">
    <citation type="submission" date="2016-11" db="UniProtKB">
        <authorList>
            <consortium name="WormBaseParasite"/>
        </authorList>
    </citation>
    <scope>IDENTIFICATION</scope>
    <source>
        <strain evidence="2">KR3021</strain>
    </source>
</reference>
<organism evidence="1 2">
    <name type="scientific">Rhabditophanes sp. KR3021</name>
    <dbReference type="NCBI Taxonomy" id="114890"/>
    <lineage>
        <taxon>Eukaryota</taxon>
        <taxon>Metazoa</taxon>
        <taxon>Ecdysozoa</taxon>
        <taxon>Nematoda</taxon>
        <taxon>Chromadorea</taxon>
        <taxon>Rhabditida</taxon>
        <taxon>Tylenchina</taxon>
        <taxon>Panagrolaimomorpha</taxon>
        <taxon>Strongyloidoidea</taxon>
        <taxon>Alloionematidae</taxon>
        <taxon>Rhabditophanes</taxon>
    </lineage>
</organism>
<accession>A0AC35TH66</accession>
<protein>
    <submittedName>
        <fullName evidence="2">PPE family protein</fullName>
    </submittedName>
</protein>
<name>A0AC35TH66_9BILA</name>